<dbReference type="NCBIfam" id="TIGR01640">
    <property type="entry name" value="F_box_assoc_1"/>
    <property type="match status" value="1"/>
</dbReference>
<sequence length="677" mass="75582">MGPSSSYQLAVSGSAQELTMEHLQSPCSLCELVSVVLEMERIMRGRGVSADLQVYLLHARQILLKARQLSQSQLGDMVKHMRKLRDILVFETPFLERPLTAREAGLEAQRTTYSDPCCTWLRVDLRKLTVGTKRGFWETATFPQNFYHYCGSTIAEGPSKRPCKKFGCLRITARQRQGESGDGGCNPAQKDVDGEERHDLAHVISASSCYRDEAQYICKDNVEEVNSVPSLDSLHSNEVGNSLVPGILKSILGVLCILPGLRWLSKKKRTEKKRAIVTPIRAIVPKDQAGSWDTLPNDLQDNVLHRLGLEDLFRFKTVSKSSKELIESEAFGKSQAATLSPKTLFTAINYYIQDKAWRCSGFDLESKTWRVLPPFSPTLPAPDPELFKEYSVCGHGGLMCADISKSSQKGKLVVFNPLTMKRFALPPLLNPRSPVLVHLWVDSETKSYKVIAAGSSTASDEHLSKKIEVFDSKTSMWYDAPDLPGPAFGLNEHQAGVCVDGILYLIAFLEGDCRRGVLAFDVKKKKWLDTSCPIPFSMYSNTLQLVETRGQVYLFSEQEQGGPVEHCIDLLELPKPNAGAMEKYQWKNVVRVKRSGGRGLQVYPEHTCVSFGDGKLCIFNTLTRDGVVYDMQDGKQLEVLQPPPVKQKGDNFFSLNPTLFTLQPSFDNDPIPPILHT</sequence>
<keyword evidence="3" id="KW-1185">Reference proteome</keyword>
<dbReference type="SUPFAM" id="SSF50965">
    <property type="entry name" value="Galactose oxidase, central domain"/>
    <property type="match status" value="1"/>
</dbReference>
<reference evidence="2" key="1">
    <citation type="submission" date="2020-06" db="EMBL/GenBank/DDBJ databases">
        <title>WGS assembly of Ceratodon purpureus strain R40.</title>
        <authorList>
            <person name="Carey S.B."/>
            <person name="Jenkins J."/>
            <person name="Shu S."/>
            <person name="Lovell J.T."/>
            <person name="Sreedasyam A."/>
            <person name="Maumus F."/>
            <person name="Tiley G.P."/>
            <person name="Fernandez-Pozo N."/>
            <person name="Barry K."/>
            <person name="Chen C."/>
            <person name="Wang M."/>
            <person name="Lipzen A."/>
            <person name="Daum C."/>
            <person name="Saski C.A."/>
            <person name="Payton A.C."/>
            <person name="Mcbreen J.C."/>
            <person name="Conrad R.E."/>
            <person name="Kollar L.M."/>
            <person name="Olsson S."/>
            <person name="Huttunen S."/>
            <person name="Landis J.B."/>
            <person name="Wickett N.J."/>
            <person name="Johnson M.G."/>
            <person name="Rensing S.A."/>
            <person name="Grimwood J."/>
            <person name="Schmutz J."/>
            <person name="Mcdaniel S.F."/>
        </authorList>
    </citation>
    <scope>NUCLEOTIDE SEQUENCE</scope>
    <source>
        <strain evidence="2">R40</strain>
    </source>
</reference>
<dbReference type="Pfam" id="PF00646">
    <property type="entry name" value="F-box"/>
    <property type="match status" value="1"/>
</dbReference>
<dbReference type="InterPro" id="IPR006527">
    <property type="entry name" value="F-box-assoc_dom_typ1"/>
</dbReference>
<dbReference type="SMART" id="SM00256">
    <property type="entry name" value="FBOX"/>
    <property type="match status" value="1"/>
</dbReference>
<dbReference type="InterPro" id="IPR015915">
    <property type="entry name" value="Kelch-typ_b-propeller"/>
</dbReference>
<dbReference type="PANTHER" id="PTHR31672:SF2">
    <property type="entry name" value="F-BOX DOMAIN-CONTAINING PROTEIN"/>
    <property type="match status" value="1"/>
</dbReference>
<dbReference type="InterPro" id="IPR036047">
    <property type="entry name" value="F-box-like_dom_sf"/>
</dbReference>
<dbReference type="Gene3D" id="2.120.10.80">
    <property type="entry name" value="Kelch-type beta propeller"/>
    <property type="match status" value="1"/>
</dbReference>
<evidence type="ECO:0000259" key="1">
    <source>
        <dbReference type="PROSITE" id="PS50181"/>
    </source>
</evidence>
<gene>
    <name evidence="2" type="ORF">KC19_10G020600</name>
</gene>
<dbReference type="PANTHER" id="PTHR31672">
    <property type="entry name" value="BNACNNG10540D PROTEIN"/>
    <property type="match status" value="1"/>
</dbReference>
<dbReference type="InterPro" id="IPR017451">
    <property type="entry name" value="F-box-assoc_interact_dom"/>
</dbReference>
<evidence type="ECO:0000313" key="3">
    <source>
        <dbReference type="Proteomes" id="UP000822688"/>
    </source>
</evidence>
<comment type="caution">
    <text evidence="2">The sequence shown here is derived from an EMBL/GenBank/DDBJ whole genome shotgun (WGS) entry which is preliminary data.</text>
</comment>
<accession>A0A8T0GJJ2</accession>
<dbReference type="SUPFAM" id="SSF81383">
    <property type="entry name" value="F-box domain"/>
    <property type="match status" value="1"/>
</dbReference>
<protein>
    <recommendedName>
        <fullName evidence="1">F-box domain-containing protein</fullName>
    </recommendedName>
</protein>
<dbReference type="AlphaFoldDB" id="A0A8T0GJJ2"/>
<dbReference type="PROSITE" id="PS50181">
    <property type="entry name" value="FBOX"/>
    <property type="match status" value="1"/>
</dbReference>
<evidence type="ECO:0000313" key="2">
    <source>
        <dbReference type="EMBL" id="KAG0558339.1"/>
    </source>
</evidence>
<proteinExistence type="predicted"/>
<dbReference type="InterPro" id="IPR011043">
    <property type="entry name" value="Gal_Oxase/kelch_b-propeller"/>
</dbReference>
<dbReference type="InterPro" id="IPR001810">
    <property type="entry name" value="F-box_dom"/>
</dbReference>
<dbReference type="EMBL" id="CM026431">
    <property type="protein sequence ID" value="KAG0558339.1"/>
    <property type="molecule type" value="Genomic_DNA"/>
</dbReference>
<feature type="domain" description="F-box" evidence="1">
    <location>
        <begin position="289"/>
        <end position="335"/>
    </location>
</feature>
<dbReference type="InterPro" id="IPR050796">
    <property type="entry name" value="SCF_F-box_component"/>
</dbReference>
<organism evidence="2 3">
    <name type="scientific">Ceratodon purpureus</name>
    <name type="common">Fire moss</name>
    <name type="synonym">Dicranum purpureum</name>
    <dbReference type="NCBI Taxonomy" id="3225"/>
    <lineage>
        <taxon>Eukaryota</taxon>
        <taxon>Viridiplantae</taxon>
        <taxon>Streptophyta</taxon>
        <taxon>Embryophyta</taxon>
        <taxon>Bryophyta</taxon>
        <taxon>Bryophytina</taxon>
        <taxon>Bryopsida</taxon>
        <taxon>Dicranidae</taxon>
        <taxon>Pseudoditrichales</taxon>
        <taxon>Ditrichaceae</taxon>
        <taxon>Ceratodon</taxon>
    </lineage>
</organism>
<dbReference type="Proteomes" id="UP000822688">
    <property type="component" value="Chromosome 10"/>
</dbReference>
<name>A0A8T0GJJ2_CERPU</name>
<dbReference type="Pfam" id="PF07734">
    <property type="entry name" value="FBA_1"/>
    <property type="match status" value="1"/>
</dbReference>